<gene>
    <name evidence="2" type="ORF">ACHHYP_04849</name>
</gene>
<accession>A0A1V9YZK6</accession>
<evidence type="ECO:0000313" key="3">
    <source>
        <dbReference type="Proteomes" id="UP000243579"/>
    </source>
</evidence>
<keyword evidence="3" id="KW-1185">Reference proteome</keyword>
<reference evidence="2 3" key="1">
    <citation type="journal article" date="2014" name="Genome Biol. Evol.">
        <title>The secreted proteins of Achlya hypogyna and Thraustotheca clavata identify the ancestral oomycete secretome and reveal gene acquisitions by horizontal gene transfer.</title>
        <authorList>
            <person name="Misner I."/>
            <person name="Blouin N."/>
            <person name="Leonard G."/>
            <person name="Richards T.A."/>
            <person name="Lane C.E."/>
        </authorList>
    </citation>
    <scope>NUCLEOTIDE SEQUENCE [LARGE SCALE GENOMIC DNA]</scope>
    <source>
        <strain evidence="2 3">ATCC 48635</strain>
    </source>
</reference>
<keyword evidence="1" id="KW-0812">Transmembrane</keyword>
<dbReference type="EMBL" id="JNBR01000547">
    <property type="protein sequence ID" value="OQR91244.1"/>
    <property type="molecule type" value="Genomic_DNA"/>
</dbReference>
<feature type="transmembrane region" description="Helical" evidence="1">
    <location>
        <begin position="271"/>
        <end position="295"/>
    </location>
</feature>
<comment type="caution">
    <text evidence="2">The sequence shown here is derived from an EMBL/GenBank/DDBJ whole genome shotgun (WGS) entry which is preliminary data.</text>
</comment>
<dbReference type="Proteomes" id="UP000243579">
    <property type="component" value="Unassembled WGS sequence"/>
</dbReference>
<evidence type="ECO:0000313" key="2">
    <source>
        <dbReference type="EMBL" id="OQR91244.1"/>
    </source>
</evidence>
<evidence type="ECO:0008006" key="4">
    <source>
        <dbReference type="Google" id="ProtNLM"/>
    </source>
</evidence>
<feature type="transmembrane region" description="Helical" evidence="1">
    <location>
        <begin position="394"/>
        <end position="414"/>
    </location>
</feature>
<dbReference type="OrthoDB" id="71245at2759"/>
<feature type="transmembrane region" description="Helical" evidence="1">
    <location>
        <begin position="307"/>
        <end position="328"/>
    </location>
</feature>
<keyword evidence="1" id="KW-1133">Transmembrane helix</keyword>
<protein>
    <recommendedName>
        <fullName evidence="4">Transmembrane protein</fullName>
    </recommendedName>
</protein>
<feature type="transmembrane region" description="Helical" evidence="1">
    <location>
        <begin position="33"/>
        <end position="53"/>
    </location>
</feature>
<feature type="transmembrane region" description="Helical" evidence="1">
    <location>
        <begin position="205"/>
        <end position="224"/>
    </location>
</feature>
<feature type="transmembrane region" description="Helical" evidence="1">
    <location>
        <begin position="340"/>
        <end position="358"/>
    </location>
</feature>
<proteinExistence type="predicted"/>
<dbReference type="AlphaFoldDB" id="A0A1V9YZK6"/>
<evidence type="ECO:0000256" key="1">
    <source>
        <dbReference type="SAM" id="Phobius"/>
    </source>
</evidence>
<organism evidence="2 3">
    <name type="scientific">Achlya hypogyna</name>
    <name type="common">Oomycete</name>
    <name type="synonym">Protoachlya hypogyna</name>
    <dbReference type="NCBI Taxonomy" id="1202772"/>
    <lineage>
        <taxon>Eukaryota</taxon>
        <taxon>Sar</taxon>
        <taxon>Stramenopiles</taxon>
        <taxon>Oomycota</taxon>
        <taxon>Saprolegniomycetes</taxon>
        <taxon>Saprolegniales</taxon>
        <taxon>Achlyaceae</taxon>
        <taxon>Achlya</taxon>
    </lineage>
</organism>
<sequence length="563" mass="63240">MLGTKVAAAQGPTVQALEALTSHVYLVRHDICLFIVSFLVSFSIVIMPFEAYLSEALPWTATSLDVPSLANFTIFNDSVLATSMTRYNRNTLPLGATYFADEAHNSYVLRQTVHSTGVRSCTSLLLGLPGVVFYGPSMNGILCAFANSTTPPPLQGTCVVVTFLWIPIAHECLWLRQGNDLYNSTSSPEFTLTFSLTQYPYPTLLWLKFICRVVSTYVVVFFLWSRYYRHYFALAAIIARHGHKVDLDKSDCWRYHLVAGDPTSILVTSPAIVGVFFIDLWLSPHVVATAVLRLLQTQDIATMMRAALYLFRMVWIAYASMCMMSFGLKRFRREHLFAPVDPTVLVLVMTFYGPLLWIVSGNVEVCLRLCQWLLVCLIPAAAHHERIEIVCVGTVYIILVALLPLIYGFALGYIRKPRIPSHAYSSYRYNSLKNRAFITQVHPLRLGEHMGLSFGGSIYSIFEMNPHYKARPTMNSRGSDLFLLCYRNDNLVVKLRLSLLSSIDPTGGFVSPPILDGNVPCDFHVNSLEFTGPQRKLMSIAGRGSVGTHITIHRPRYPNAWCM</sequence>
<keyword evidence="1" id="KW-0472">Membrane</keyword>
<name>A0A1V9YZK6_ACHHY</name>